<organism evidence="17">
    <name type="scientific">Chromera velia CCMP2878</name>
    <dbReference type="NCBI Taxonomy" id="1169474"/>
    <lineage>
        <taxon>Eukaryota</taxon>
        <taxon>Sar</taxon>
        <taxon>Alveolata</taxon>
        <taxon>Colpodellida</taxon>
        <taxon>Chromeraceae</taxon>
        <taxon>Chromera</taxon>
    </lineage>
</organism>
<feature type="compositionally biased region" description="Low complexity" evidence="15">
    <location>
        <begin position="1"/>
        <end position="14"/>
    </location>
</feature>
<dbReference type="GO" id="GO:0005737">
    <property type="term" value="C:cytoplasm"/>
    <property type="evidence" value="ECO:0007669"/>
    <property type="project" value="UniProtKB-SubCell"/>
</dbReference>
<evidence type="ECO:0000313" key="17">
    <source>
        <dbReference type="EMBL" id="CEM44348.1"/>
    </source>
</evidence>
<dbReference type="VEuPathDB" id="CryptoDB:Cvel_7132"/>
<evidence type="ECO:0000256" key="10">
    <source>
        <dbReference type="ARBA" id="ARBA00023163"/>
    </source>
</evidence>
<dbReference type="PhylomeDB" id="A0A0G4HJJ8"/>
<keyword evidence="14" id="KW-0175">Coiled coil</keyword>
<evidence type="ECO:0000259" key="16">
    <source>
        <dbReference type="Pfam" id="PF22528"/>
    </source>
</evidence>
<evidence type="ECO:0000256" key="11">
    <source>
        <dbReference type="ARBA" id="ARBA00023242"/>
    </source>
</evidence>
<feature type="coiled-coil region" evidence="14">
    <location>
        <begin position="477"/>
        <end position="504"/>
    </location>
</feature>
<comment type="subcellular location">
    <subcellularLocation>
        <location evidence="2">Cytoplasm</location>
    </subcellularLocation>
    <subcellularLocation>
        <location evidence="1">Nucleus</location>
    </subcellularLocation>
</comment>
<dbReference type="InterPro" id="IPR055135">
    <property type="entry name" value="PRMT_dom"/>
</dbReference>
<dbReference type="PANTHER" id="PTHR11006:SF10">
    <property type="entry name" value="HISTONE-ARGININE METHYLTRANSFERASE CARMER-RELATED"/>
    <property type="match status" value="1"/>
</dbReference>
<evidence type="ECO:0000256" key="2">
    <source>
        <dbReference type="ARBA" id="ARBA00004496"/>
    </source>
</evidence>
<evidence type="ECO:0000256" key="14">
    <source>
        <dbReference type="SAM" id="Coils"/>
    </source>
</evidence>
<proteinExistence type="predicted"/>
<dbReference type="EC" id="2.1.1.319" evidence="3"/>
<dbReference type="Pfam" id="PF06325">
    <property type="entry name" value="PrmA"/>
    <property type="match status" value="1"/>
</dbReference>
<reference evidence="17" key="1">
    <citation type="submission" date="2014-11" db="EMBL/GenBank/DDBJ databases">
        <authorList>
            <person name="Otto D Thomas"/>
            <person name="Naeem Raeece"/>
        </authorList>
    </citation>
    <scope>NUCLEOTIDE SEQUENCE</scope>
</reference>
<evidence type="ECO:0000256" key="8">
    <source>
        <dbReference type="ARBA" id="ARBA00022853"/>
    </source>
</evidence>
<protein>
    <recommendedName>
        <fullName evidence="3">type I protein arginine methyltransferase</fullName>
        <ecNumber evidence="3">2.1.1.319</ecNumber>
    </recommendedName>
</protein>
<dbReference type="CDD" id="cd02440">
    <property type="entry name" value="AdoMet_MTases"/>
    <property type="match status" value="1"/>
</dbReference>
<dbReference type="InterPro" id="IPR025799">
    <property type="entry name" value="Arg_MeTrfase"/>
</dbReference>
<keyword evidence="9" id="KW-0805">Transcription regulation</keyword>
<evidence type="ECO:0000256" key="5">
    <source>
        <dbReference type="ARBA" id="ARBA00022603"/>
    </source>
</evidence>
<sequence length="508" mass="56867">MASALALATETETAGVERGDGVTQRVEDEPETCREEREGVWACSDKERRGKKEAGGHIGMSDSRSVNEYFFYYSKMEHQQNMLRDYVRTSMYKIAIEENASSDFEGKTVMDVGAGSGILSYFAALSGASRVYSVEASGAAGAIETVVSDNELFKDTIEVLNILVEHLEVTEACSQGESRSEGKETKRKQRKQIESKVDTLISEPIGVALFNERMVETYLTARDKFLKPNGTMLPSRASLSFAPFSDSTLYAELRRKVEFWESASDFHGIDMTGLTERSLREVFRQPVCDYLDPLSILSDPLTRGFDFRSLRAEELHSLLFEFDFEIRHTALVHGVAVWFDIFFEGGSSSVGFSTAPGCPPTHWYQMRLLLTKPLAVNAGQRLVGELRMEANGFQSYWADLLLRIEGTEFEAKSVTIDLKDSFYRQGSFQPFTAFEISSTAGQGSISGTTRSGRAYLNPSLPANQAVNQWFQELFEEDKEEMADDQQLQQQIANLQQQLAQLQTDLAQA</sequence>
<evidence type="ECO:0000256" key="9">
    <source>
        <dbReference type="ARBA" id="ARBA00023015"/>
    </source>
</evidence>
<evidence type="ECO:0000256" key="3">
    <source>
        <dbReference type="ARBA" id="ARBA00011925"/>
    </source>
</evidence>
<dbReference type="AlphaFoldDB" id="A0A0G4HJJ8"/>
<dbReference type="PROSITE" id="PS51678">
    <property type="entry name" value="SAM_MT_PRMT"/>
    <property type="match status" value="1"/>
</dbReference>
<dbReference type="InterPro" id="IPR029063">
    <property type="entry name" value="SAM-dependent_MTases_sf"/>
</dbReference>
<evidence type="ECO:0000256" key="15">
    <source>
        <dbReference type="SAM" id="MobiDB-lite"/>
    </source>
</evidence>
<keyword evidence="11" id="KW-0539">Nucleus</keyword>
<keyword evidence="6 13" id="KW-0808">Transferase</keyword>
<evidence type="ECO:0000256" key="4">
    <source>
        <dbReference type="ARBA" id="ARBA00022490"/>
    </source>
</evidence>
<accession>A0A0G4HJJ8</accession>
<keyword evidence="7 13" id="KW-0949">S-adenosyl-L-methionine</keyword>
<dbReference type="GO" id="GO:0005634">
    <property type="term" value="C:nucleus"/>
    <property type="evidence" value="ECO:0007669"/>
    <property type="project" value="UniProtKB-SubCell"/>
</dbReference>
<dbReference type="EMBL" id="CDMZ01002905">
    <property type="protein sequence ID" value="CEM44348.1"/>
    <property type="molecule type" value="Genomic_DNA"/>
</dbReference>
<feature type="compositionally biased region" description="Basic and acidic residues" evidence="15">
    <location>
        <begin position="15"/>
        <end position="33"/>
    </location>
</feature>
<dbReference type="GO" id="GO:0070611">
    <property type="term" value="F:histone H3R2 methyltransferase activity"/>
    <property type="evidence" value="ECO:0007669"/>
    <property type="project" value="TreeGrafter"/>
</dbReference>
<evidence type="ECO:0000256" key="1">
    <source>
        <dbReference type="ARBA" id="ARBA00004123"/>
    </source>
</evidence>
<name>A0A0G4HJJ8_9ALVE</name>
<evidence type="ECO:0000256" key="7">
    <source>
        <dbReference type="ARBA" id="ARBA00022691"/>
    </source>
</evidence>
<keyword evidence="8" id="KW-0156">Chromatin regulator</keyword>
<evidence type="ECO:0000256" key="13">
    <source>
        <dbReference type="PROSITE-ProRule" id="PRU01015"/>
    </source>
</evidence>
<dbReference type="PANTHER" id="PTHR11006">
    <property type="entry name" value="PROTEIN ARGININE N-METHYLTRANSFERASE"/>
    <property type="match status" value="1"/>
</dbReference>
<dbReference type="GO" id="GO:0035242">
    <property type="term" value="F:protein-arginine omega-N asymmetric methyltransferase activity"/>
    <property type="evidence" value="ECO:0007669"/>
    <property type="project" value="UniProtKB-EC"/>
</dbReference>
<dbReference type="Gene3D" id="3.40.50.150">
    <property type="entry name" value="Vaccinia Virus protein VP39"/>
    <property type="match status" value="1"/>
</dbReference>
<feature type="domain" description="Protein arginine N-methyltransferase" evidence="16">
    <location>
        <begin position="236"/>
        <end position="395"/>
    </location>
</feature>
<dbReference type="Gene3D" id="2.70.160.11">
    <property type="entry name" value="Hnrnp arginine n-methyltransferase1"/>
    <property type="match status" value="1"/>
</dbReference>
<feature type="region of interest" description="Disordered" evidence="15">
    <location>
        <begin position="173"/>
        <end position="192"/>
    </location>
</feature>
<evidence type="ECO:0000256" key="6">
    <source>
        <dbReference type="ARBA" id="ARBA00022679"/>
    </source>
</evidence>
<feature type="region of interest" description="Disordered" evidence="15">
    <location>
        <begin position="1"/>
        <end position="33"/>
    </location>
</feature>
<dbReference type="Pfam" id="PF22528">
    <property type="entry name" value="PRMT_C"/>
    <property type="match status" value="1"/>
</dbReference>
<dbReference type="GO" id="GO:0032259">
    <property type="term" value="P:methylation"/>
    <property type="evidence" value="ECO:0007669"/>
    <property type="project" value="UniProtKB-KW"/>
</dbReference>
<dbReference type="SUPFAM" id="SSF53335">
    <property type="entry name" value="S-adenosyl-L-methionine-dependent methyltransferases"/>
    <property type="match status" value="1"/>
</dbReference>
<gene>
    <name evidence="17" type="ORF">Cvel_7132</name>
</gene>
<comment type="catalytic activity">
    <reaction evidence="12">
        <text>L-arginyl-[protein] + 2 S-adenosyl-L-methionine = N(omega),N(omega)-dimethyl-L-arginyl-[protein] + 2 S-adenosyl-L-homocysteine + 2 H(+)</text>
        <dbReference type="Rhea" id="RHEA:48096"/>
        <dbReference type="Rhea" id="RHEA-COMP:10532"/>
        <dbReference type="Rhea" id="RHEA-COMP:11991"/>
        <dbReference type="ChEBI" id="CHEBI:15378"/>
        <dbReference type="ChEBI" id="CHEBI:29965"/>
        <dbReference type="ChEBI" id="CHEBI:57856"/>
        <dbReference type="ChEBI" id="CHEBI:59789"/>
        <dbReference type="ChEBI" id="CHEBI:61897"/>
        <dbReference type="EC" id="2.1.1.319"/>
    </reaction>
</comment>
<keyword evidence="4" id="KW-0963">Cytoplasm</keyword>
<keyword evidence="5 13" id="KW-0489">Methyltransferase</keyword>
<keyword evidence="10" id="KW-0804">Transcription</keyword>
<evidence type="ECO:0000256" key="12">
    <source>
        <dbReference type="ARBA" id="ARBA00049086"/>
    </source>
</evidence>